<dbReference type="GO" id="GO:0006935">
    <property type="term" value="P:chemotaxis"/>
    <property type="evidence" value="ECO:0007669"/>
    <property type="project" value="UniProtKB-KW"/>
</dbReference>
<sequence>MKSLKTKMMLTFLATSITLLLGAGFILYYLASSMVSDVAGELNEEMMGSFSQNIESLLERKISEGMIVSENEDVKNMDPEGAQRFIETVLERSDYGTLSMVFPDGTAYDSDLNVYDFSSSAYMEPIFQQGMDHYITDPFPSSIDGRMLTVIAHGIDDHAGNRVGAVSGSIYLSYITDMVEAINIGDAGFGWILSENGNILAHPKEEYVGQALSSLDAYGNMDLSGIEQGVAASQEIQVDGQTTILLHSPIEGTPGWHLMVEVSRAQLFSGLAAFRNTVMGIMVVAVILSVMAGLWISGNTIKPVKAVAEKLEKMADYDLRSLEEDSVNKHQNRSDEIGDMIRSSTRMQTNIVELLQQVLTASKNVSSSAEHLNTTSDQSSQAADEVAKTIEEMAKSATEQASDTATGAQAVSELGDVIGDNQLCLKSLNQELVKVEEYQSKGHESMNGLLSTTSENRAATQSVQGVINETQASAEKIDTASGMIRSIAEQTNLLALNAAIEAARAGESGRGFAVVAEEIRKLAEQSNNFTDEIATVIAELMERVQDAVRTMNQVNEVGIKQEEQVKVTSEHFRGIADSLEEMKSSLKDLNLSGDTMKNKRDEMLGIIEKISVIAEENAAGTEEASAAVEEQTASMTEIANASHQLSTLAEEMNQAIQRFKL</sequence>
<dbReference type="GO" id="GO:0007165">
    <property type="term" value="P:signal transduction"/>
    <property type="evidence" value="ECO:0007669"/>
    <property type="project" value="UniProtKB-KW"/>
</dbReference>
<dbReference type="RefSeq" id="WP_093312122.1">
    <property type="nucleotide sequence ID" value="NZ_FNPV01000003.1"/>
</dbReference>
<evidence type="ECO:0000259" key="11">
    <source>
        <dbReference type="PROSITE" id="PS50111"/>
    </source>
</evidence>
<dbReference type="InterPro" id="IPR033479">
    <property type="entry name" value="dCache_1"/>
</dbReference>
<evidence type="ECO:0000256" key="10">
    <source>
        <dbReference type="SAM" id="Phobius"/>
    </source>
</evidence>
<dbReference type="AlphaFoldDB" id="A0A1H3LNV5"/>
<evidence type="ECO:0000256" key="1">
    <source>
        <dbReference type="ARBA" id="ARBA00004651"/>
    </source>
</evidence>
<keyword evidence="3" id="KW-0145">Chemotaxis</keyword>
<evidence type="ECO:0000256" key="4">
    <source>
        <dbReference type="ARBA" id="ARBA00022692"/>
    </source>
</evidence>
<evidence type="ECO:0000256" key="2">
    <source>
        <dbReference type="ARBA" id="ARBA00022475"/>
    </source>
</evidence>
<comment type="subcellular location">
    <subcellularLocation>
        <location evidence="1">Cell membrane</location>
        <topology evidence="1">Multi-pass membrane protein</topology>
    </subcellularLocation>
</comment>
<accession>A0A1H3LNV5</accession>
<feature type="domain" description="Methyl-accepting transducer" evidence="11">
    <location>
        <begin position="375"/>
        <end position="632"/>
    </location>
</feature>
<dbReference type="PROSITE" id="PS50885">
    <property type="entry name" value="HAMP"/>
    <property type="match status" value="1"/>
</dbReference>
<organism evidence="13 14">
    <name type="scientific">Tindallia californiensis</name>
    <dbReference type="NCBI Taxonomy" id="159292"/>
    <lineage>
        <taxon>Bacteria</taxon>
        <taxon>Bacillati</taxon>
        <taxon>Bacillota</taxon>
        <taxon>Clostridia</taxon>
        <taxon>Peptostreptococcales</taxon>
        <taxon>Tindalliaceae</taxon>
        <taxon>Tindallia</taxon>
    </lineage>
</organism>
<dbReference type="Proteomes" id="UP000199230">
    <property type="component" value="Unassembled WGS sequence"/>
</dbReference>
<evidence type="ECO:0000256" key="3">
    <source>
        <dbReference type="ARBA" id="ARBA00022500"/>
    </source>
</evidence>
<comment type="similarity">
    <text evidence="8">Belongs to the methyl-accepting chemotaxis (MCP) protein family.</text>
</comment>
<evidence type="ECO:0000256" key="7">
    <source>
        <dbReference type="ARBA" id="ARBA00023224"/>
    </source>
</evidence>
<dbReference type="CDD" id="cd12912">
    <property type="entry name" value="PDC2_MCP_like"/>
    <property type="match status" value="1"/>
</dbReference>
<dbReference type="InterPro" id="IPR004089">
    <property type="entry name" value="MCPsignal_dom"/>
</dbReference>
<dbReference type="Gene3D" id="1.10.287.950">
    <property type="entry name" value="Methyl-accepting chemotaxis protein"/>
    <property type="match status" value="1"/>
</dbReference>
<dbReference type="InterPro" id="IPR003660">
    <property type="entry name" value="HAMP_dom"/>
</dbReference>
<dbReference type="PANTHER" id="PTHR32089">
    <property type="entry name" value="METHYL-ACCEPTING CHEMOTAXIS PROTEIN MCPB"/>
    <property type="match status" value="1"/>
</dbReference>
<evidence type="ECO:0000313" key="14">
    <source>
        <dbReference type="Proteomes" id="UP000199230"/>
    </source>
</evidence>
<evidence type="ECO:0000256" key="5">
    <source>
        <dbReference type="ARBA" id="ARBA00022989"/>
    </source>
</evidence>
<dbReference type="EMBL" id="FNPV01000003">
    <property type="protein sequence ID" value="SDY66000.1"/>
    <property type="molecule type" value="Genomic_DNA"/>
</dbReference>
<evidence type="ECO:0000313" key="13">
    <source>
        <dbReference type="EMBL" id="SDY66000.1"/>
    </source>
</evidence>
<dbReference type="OrthoDB" id="9814363at2"/>
<dbReference type="GO" id="GO:0005886">
    <property type="term" value="C:plasma membrane"/>
    <property type="evidence" value="ECO:0007669"/>
    <property type="project" value="UniProtKB-SubCell"/>
</dbReference>
<protein>
    <submittedName>
        <fullName evidence="13">Methyl-accepting chemotaxis sensory transducer with Cache sensor</fullName>
    </submittedName>
</protein>
<dbReference type="Gene3D" id="1.10.8.500">
    <property type="entry name" value="HAMP domain in histidine kinase"/>
    <property type="match status" value="1"/>
</dbReference>
<evidence type="ECO:0000256" key="9">
    <source>
        <dbReference type="PROSITE-ProRule" id="PRU00284"/>
    </source>
</evidence>
<dbReference type="SUPFAM" id="SSF58104">
    <property type="entry name" value="Methyl-accepting chemotaxis protein (MCP) signaling domain"/>
    <property type="match status" value="1"/>
</dbReference>
<dbReference type="Pfam" id="PF02743">
    <property type="entry name" value="dCache_1"/>
    <property type="match status" value="1"/>
</dbReference>
<evidence type="ECO:0000256" key="6">
    <source>
        <dbReference type="ARBA" id="ARBA00023136"/>
    </source>
</evidence>
<keyword evidence="7 9" id="KW-0807">Transducer</keyword>
<gene>
    <name evidence="13" type="ORF">SAMN05192546_103298</name>
</gene>
<evidence type="ECO:0000259" key="12">
    <source>
        <dbReference type="PROSITE" id="PS50885"/>
    </source>
</evidence>
<keyword evidence="4 10" id="KW-0812">Transmembrane</keyword>
<dbReference type="STRING" id="159292.SAMN05192546_103298"/>
<dbReference type="PROSITE" id="PS50111">
    <property type="entry name" value="CHEMOTAXIS_TRANSDUC_2"/>
    <property type="match status" value="1"/>
</dbReference>
<keyword evidence="6 10" id="KW-0472">Membrane</keyword>
<dbReference type="SMART" id="SM00283">
    <property type="entry name" value="MA"/>
    <property type="match status" value="1"/>
</dbReference>
<dbReference type="Gene3D" id="3.30.450.20">
    <property type="entry name" value="PAS domain"/>
    <property type="match status" value="2"/>
</dbReference>
<keyword evidence="14" id="KW-1185">Reference proteome</keyword>
<dbReference type="CDD" id="cd18773">
    <property type="entry name" value="PDC1_HK_sensor"/>
    <property type="match status" value="1"/>
</dbReference>
<dbReference type="PANTHER" id="PTHR32089:SF112">
    <property type="entry name" value="LYSOZYME-LIKE PROTEIN-RELATED"/>
    <property type="match status" value="1"/>
</dbReference>
<keyword evidence="5 10" id="KW-1133">Transmembrane helix</keyword>
<evidence type="ECO:0000256" key="8">
    <source>
        <dbReference type="ARBA" id="ARBA00029447"/>
    </source>
</evidence>
<dbReference type="Pfam" id="PF00015">
    <property type="entry name" value="MCPsignal"/>
    <property type="match status" value="1"/>
</dbReference>
<reference evidence="13 14" key="1">
    <citation type="submission" date="2016-10" db="EMBL/GenBank/DDBJ databases">
        <authorList>
            <person name="de Groot N.N."/>
        </authorList>
    </citation>
    <scope>NUCLEOTIDE SEQUENCE [LARGE SCALE GENOMIC DNA]</scope>
    <source>
        <strain evidence="13 14">APO</strain>
    </source>
</reference>
<proteinExistence type="inferred from homology"/>
<feature type="domain" description="HAMP" evidence="12">
    <location>
        <begin position="298"/>
        <end position="356"/>
    </location>
</feature>
<name>A0A1H3LNV5_9FIRM</name>
<keyword evidence="2" id="KW-1003">Cell membrane</keyword>
<feature type="transmembrane region" description="Helical" evidence="10">
    <location>
        <begin position="278"/>
        <end position="296"/>
    </location>
</feature>